<feature type="chain" id="PRO_5029784400" description="DUF6443 domain-containing protein" evidence="2">
    <location>
        <begin position="19"/>
        <end position="1809"/>
    </location>
</feature>
<evidence type="ECO:0000259" key="3">
    <source>
        <dbReference type="Pfam" id="PF20041"/>
    </source>
</evidence>
<sequence>MRIIYLFVALLASNLSYAQCSQIGAVDVGVTRNYNIASTATRIHWNVSAHGTVIGENAGTIITIQWTQAGEATLAVDYYINGTRYTQCYSVPVLSPLNGGTIGSSIQTFVTNQVLSYTSFRNVQSASGSWGAFNNTPYNYQWEESYNENDWLPVSGAISRDCTGSTFFDRKLFIRRKVTNSTSVAYSNIISVDLVSLLNGGEITAPQIIQPGSIPAKLVTLTNASGGAGGYTFQWETSEDETNWNIITGATGGDYQPPALTQTTYFRRKVFSSGQSAASNSVQILVKSLASVNMPDATVVQGSEPVISPPNYTSLNTSNLNSIISYTVLRPGISTPEQAKGLTGKRDIMKGTVYVDGLKRELESVAQNIGPASEDLVSFMQYDQYGRQLLSHLPYLAHTDANQKGKFRTDIQTAQPTFYNNFTQNKENFFYGRSVPEASPASGTVKDFIPGKSYSGSNTGTTESVRINNASEHVRIWRIKDDDVPVSHAEYQPGTLTVRVITDVENTRSCQYSDQNGKIVMCSRQGITPACQDELRTYYVYDDMDNLRYILPPMAIKSFGDSPSWDFGGNNALKNLCYKYYYDAKGRVVSMEKAGIDARSDIVYDNRNRPVLLRDAGLISRNKGEWLLYFYDGLDRVVMVALYTNTAASRESLQALMDQASGSTGITVRTPLSPDLFIYNNENKPQYVASKSVNFLGNFDSGDNAGFDAYTDISATETTERFTVNNPLPGLSNYTPLIIYYYDNYAWEGALSFDRHFSLDAGGNPYAEIAYSPSANTAGKLTGYKTSIPGKTGWTRSTLYYDDKGRILQQLATNVTGGTDVTSYLYDYNGKLLSSFSRISNPLSVKDPLIYVRQRIEYDDNGNIKQKYHYAGNNSTPTDKLVAEYAYDELNRVKTVILSQGLETLHYDYDLQGRVKGVNSSYATGRTGGNYFGMELSYDNGFSSRKLDGNISGVIWRRKGDGDAAHAYGYIYDTHNRLTKAAYSQNSSGNWNSSEEDYSVDIPKYDDNGNILKMKEDGMLPGKVKTTIDDLTYHYTPSSNRLSGVTDTQGNKEQNDFRNYSGRNDTTDYTYDVAGNLLTDKNRGIRLTYNYLLGKPERLEVSNDAGKYISYVRDIKGNLLQRIVNNGSVQNTYTYLGGAVYKNNELQFILSDEGRIRKNAAGDFIYDYFLTDHLGNTRTVITEETNQYYYKASHEDNPNPAPVLPERELFGFPAVVDDIPSNHKFYDYNGNQNRKFIRLNYNDVNRRIGTGKVLRVMADDQLELGVLSYYQTNSPDNNTPDKPVNEIVNQLVNVLLGPSSVVSNGKGNLLEGVNGIILNQQDFSTFVRNNQNDNPASTVPKAYLNYTLFDDHFQFVNGGAIRVSQPGEVAALASQLRVSKNGYLYVYTSNESGTDVYFDDLVVKHNTGHLLQENSYYPFGLQIKGLSSAAMNRPQNNYLYNGIEKVSEFDLELYDAFYRTLDPQIGRWLQIDPVSAKYASISGYNSNFNNPVNFADPLGDDPPGWLKSLKRLVGKFTDWVGGGSEVNDVINLGHPVQLNGITVSPDASLSIESALVTNSGIFEGPRTFTTSSYLALDAAIKRKELLQQAAALRSLSTTLHKLYGNNIPAAPSANIGTVKEYIPDWKDNWAASDNFFAKVTYEPVDGAWTTFQSLNPFLDRSAISHIDGRMVTEVERVRGFVNVTSTFATDYAGGQAFKAVVPLLASLPAKVITAGRFPRLDYKFGRHADEWSQWGSISKAAYYSRAIRLAESEVGGNIMGFTSKKGWIFRFNSATEEFLTVHPSGYIETFFRPEEGLKYFLNQIRKYGN</sequence>
<dbReference type="EMBL" id="WRXN01000002">
    <property type="protein sequence ID" value="MVT07966.1"/>
    <property type="molecule type" value="Genomic_DNA"/>
</dbReference>
<dbReference type="Gene3D" id="2.60.40.2700">
    <property type="match status" value="1"/>
</dbReference>
<evidence type="ECO:0000256" key="2">
    <source>
        <dbReference type="SAM" id="SignalP"/>
    </source>
</evidence>
<dbReference type="InterPro" id="IPR045619">
    <property type="entry name" value="DUF6443"/>
</dbReference>
<dbReference type="Pfam" id="PF20041">
    <property type="entry name" value="DUF6443"/>
    <property type="match status" value="1"/>
</dbReference>
<dbReference type="Proteomes" id="UP000461730">
    <property type="component" value="Unassembled WGS sequence"/>
</dbReference>
<feature type="domain" description="DUF6443" evidence="3">
    <location>
        <begin position="341"/>
        <end position="464"/>
    </location>
</feature>
<evidence type="ECO:0000313" key="4">
    <source>
        <dbReference type="EMBL" id="MVT07966.1"/>
    </source>
</evidence>
<evidence type="ECO:0000256" key="1">
    <source>
        <dbReference type="SAM" id="MobiDB-lite"/>
    </source>
</evidence>
<name>A0A7K1U0Z9_9BACT</name>
<organism evidence="4 5">
    <name type="scientific">Chitinophaga tropicalis</name>
    <dbReference type="NCBI Taxonomy" id="2683588"/>
    <lineage>
        <taxon>Bacteria</taxon>
        <taxon>Pseudomonadati</taxon>
        <taxon>Bacteroidota</taxon>
        <taxon>Chitinophagia</taxon>
        <taxon>Chitinophagales</taxon>
        <taxon>Chitinophagaceae</taxon>
        <taxon>Chitinophaga</taxon>
    </lineage>
</organism>
<reference evidence="4 5" key="1">
    <citation type="submission" date="2019-12" db="EMBL/GenBank/DDBJ databases">
        <title>Chitinophaga sp. strain ysch24 (GDMCC 1.1355), whole genome shotgun sequence.</title>
        <authorList>
            <person name="Zhang X."/>
        </authorList>
    </citation>
    <scope>NUCLEOTIDE SEQUENCE [LARGE SCALE GENOMIC DNA]</scope>
    <source>
        <strain evidence="5">ysch24</strain>
    </source>
</reference>
<keyword evidence="5" id="KW-1185">Reference proteome</keyword>
<comment type="caution">
    <text evidence="4">The sequence shown here is derived from an EMBL/GenBank/DDBJ whole genome shotgun (WGS) entry which is preliminary data.</text>
</comment>
<dbReference type="NCBIfam" id="TIGR03696">
    <property type="entry name" value="Rhs_assc_core"/>
    <property type="match status" value="1"/>
</dbReference>
<evidence type="ECO:0000313" key="5">
    <source>
        <dbReference type="Proteomes" id="UP000461730"/>
    </source>
</evidence>
<gene>
    <name evidence="4" type="ORF">GO493_06810</name>
</gene>
<protein>
    <recommendedName>
        <fullName evidence="3">DUF6443 domain-containing protein</fullName>
    </recommendedName>
</protein>
<dbReference type="RefSeq" id="WP_157305387.1">
    <property type="nucleotide sequence ID" value="NZ_WRXN01000002.1"/>
</dbReference>
<dbReference type="InterPro" id="IPR022385">
    <property type="entry name" value="Rhs_assc_core"/>
</dbReference>
<dbReference type="Gene3D" id="2.180.10.10">
    <property type="entry name" value="RHS repeat-associated core"/>
    <property type="match status" value="3"/>
</dbReference>
<proteinExistence type="predicted"/>
<keyword evidence="2" id="KW-0732">Signal</keyword>
<feature type="region of interest" description="Disordered" evidence="1">
    <location>
        <begin position="1040"/>
        <end position="1063"/>
    </location>
</feature>
<feature type="signal peptide" evidence="2">
    <location>
        <begin position="1"/>
        <end position="18"/>
    </location>
</feature>
<accession>A0A7K1U0Z9</accession>